<keyword evidence="2" id="KW-0472">Membrane</keyword>
<organism evidence="3 4">
    <name type="scientific">Galeopterus variegatus</name>
    <name type="common">Malayan flying lemur</name>
    <name type="synonym">Cynocephalus variegatus</name>
    <dbReference type="NCBI Taxonomy" id="482537"/>
    <lineage>
        <taxon>Eukaryota</taxon>
        <taxon>Metazoa</taxon>
        <taxon>Chordata</taxon>
        <taxon>Craniata</taxon>
        <taxon>Vertebrata</taxon>
        <taxon>Euteleostomi</taxon>
        <taxon>Mammalia</taxon>
        <taxon>Eutheria</taxon>
        <taxon>Euarchontoglires</taxon>
        <taxon>Dermoptera</taxon>
        <taxon>Cynocephalidae</taxon>
        <taxon>Galeopterus</taxon>
    </lineage>
</organism>
<reference evidence="4" key="1">
    <citation type="submission" date="2025-08" db="UniProtKB">
        <authorList>
            <consortium name="RefSeq"/>
        </authorList>
    </citation>
    <scope>IDENTIFICATION</scope>
</reference>
<dbReference type="Proteomes" id="UP000694923">
    <property type="component" value="Unplaced"/>
</dbReference>
<evidence type="ECO:0000256" key="1">
    <source>
        <dbReference type="SAM" id="MobiDB-lite"/>
    </source>
</evidence>
<accession>A0ABM0R5Y1</accession>
<feature type="transmembrane region" description="Helical" evidence="2">
    <location>
        <begin position="12"/>
        <end position="33"/>
    </location>
</feature>
<feature type="region of interest" description="Disordered" evidence="1">
    <location>
        <begin position="66"/>
        <end position="108"/>
    </location>
</feature>
<dbReference type="PANTHER" id="PTHR23009:SF2">
    <property type="entry name" value="HISTIDINE-RICH CARBOXYL TERMINUS PROTEIN 1"/>
    <property type="match status" value="1"/>
</dbReference>
<evidence type="ECO:0000256" key="2">
    <source>
        <dbReference type="SAM" id="Phobius"/>
    </source>
</evidence>
<keyword evidence="2" id="KW-1133">Transmembrane helix</keyword>
<feature type="compositionally biased region" description="Basic residues" evidence="1">
    <location>
        <begin position="91"/>
        <end position="108"/>
    </location>
</feature>
<dbReference type="GeneID" id="103594565"/>
<protein>
    <submittedName>
        <fullName evidence="4">Histidine-rich carboxyl terminus protein 1</fullName>
    </submittedName>
</protein>
<evidence type="ECO:0000313" key="3">
    <source>
        <dbReference type="Proteomes" id="UP000694923"/>
    </source>
</evidence>
<keyword evidence="3" id="KW-1185">Reference proteome</keyword>
<feature type="compositionally biased region" description="Basic residues" evidence="1">
    <location>
        <begin position="66"/>
        <end position="82"/>
    </location>
</feature>
<dbReference type="Pfam" id="PF15758">
    <property type="entry name" value="HRCT1"/>
    <property type="match status" value="1"/>
</dbReference>
<sequence>MHGVLGSTTLVGWIAGIAVAILLLLLLLATCLFHRRQPQDVERNHPTARGNRVRLAQPWFFRGRGRGRGHGRPFHHHHHPGHVSHMPSVGPHHHRHHHPLHQAHRGHR</sequence>
<dbReference type="InterPro" id="IPR031506">
    <property type="entry name" value="HRCT1"/>
</dbReference>
<keyword evidence="2" id="KW-0812">Transmembrane</keyword>
<dbReference type="RefSeq" id="XP_008576022.1">
    <property type="nucleotide sequence ID" value="XM_008577800.1"/>
</dbReference>
<proteinExistence type="predicted"/>
<gene>
    <name evidence="4" type="primary">HRCT1</name>
</gene>
<name>A0ABM0R5Y1_GALVR</name>
<dbReference type="PANTHER" id="PTHR23009">
    <property type="match status" value="1"/>
</dbReference>
<evidence type="ECO:0000313" key="4">
    <source>
        <dbReference type="RefSeq" id="XP_008576022.1"/>
    </source>
</evidence>